<gene>
    <name evidence="1" type="ORF">Pla144_25530</name>
</gene>
<dbReference type="Gene3D" id="3.90.226.10">
    <property type="entry name" value="2-enoyl-CoA Hydratase, Chain A, domain 1"/>
    <property type="match status" value="1"/>
</dbReference>
<comment type="caution">
    <text evidence="1">The sequence shown here is derived from an EMBL/GenBank/DDBJ whole genome shotgun (WGS) entry which is preliminary data.</text>
</comment>
<sequence length="207" mass="22897">MNHGRNEEETRIPEIAITGDLTEHESELTERLLDIEPGGQCTFYFDSPGGSPYCAVSLMTIIRLRGLRATGIVTGECSSAALWPFAACERRLVSPFSVLLFHPMKWQSEENVGLAEAAEWARHFGHLEKDMDALLADLFGVSRDMMRSWINPGKYVSGSELAGAGLAELITASDLVNPTGVFHLFHLDEQQEVEQPEATKPKLRKAP</sequence>
<dbReference type="InterPro" id="IPR029045">
    <property type="entry name" value="ClpP/crotonase-like_dom_sf"/>
</dbReference>
<organism evidence="1 2">
    <name type="scientific">Bythopirellula polymerisocia</name>
    <dbReference type="NCBI Taxonomy" id="2528003"/>
    <lineage>
        <taxon>Bacteria</taxon>
        <taxon>Pseudomonadati</taxon>
        <taxon>Planctomycetota</taxon>
        <taxon>Planctomycetia</taxon>
        <taxon>Pirellulales</taxon>
        <taxon>Lacipirellulaceae</taxon>
        <taxon>Bythopirellula</taxon>
    </lineage>
</organism>
<name>A0A5C6CXL6_9BACT</name>
<proteinExistence type="predicted"/>
<evidence type="ECO:0008006" key="3">
    <source>
        <dbReference type="Google" id="ProtNLM"/>
    </source>
</evidence>
<dbReference type="EMBL" id="SJPS01000003">
    <property type="protein sequence ID" value="TWU27776.1"/>
    <property type="molecule type" value="Genomic_DNA"/>
</dbReference>
<evidence type="ECO:0000313" key="2">
    <source>
        <dbReference type="Proteomes" id="UP000318437"/>
    </source>
</evidence>
<keyword evidence="2" id="KW-1185">Reference proteome</keyword>
<dbReference type="SUPFAM" id="SSF52096">
    <property type="entry name" value="ClpP/crotonase"/>
    <property type="match status" value="1"/>
</dbReference>
<dbReference type="RefSeq" id="WP_197530627.1">
    <property type="nucleotide sequence ID" value="NZ_SJPS01000003.1"/>
</dbReference>
<accession>A0A5C6CXL6</accession>
<reference evidence="1 2" key="1">
    <citation type="submission" date="2019-02" db="EMBL/GenBank/DDBJ databases">
        <title>Deep-cultivation of Planctomycetes and their phenomic and genomic characterization uncovers novel biology.</title>
        <authorList>
            <person name="Wiegand S."/>
            <person name="Jogler M."/>
            <person name="Boedeker C."/>
            <person name="Pinto D."/>
            <person name="Vollmers J."/>
            <person name="Rivas-Marin E."/>
            <person name="Kohn T."/>
            <person name="Peeters S.H."/>
            <person name="Heuer A."/>
            <person name="Rast P."/>
            <person name="Oberbeckmann S."/>
            <person name="Bunk B."/>
            <person name="Jeske O."/>
            <person name="Meyerdierks A."/>
            <person name="Storesund J.E."/>
            <person name="Kallscheuer N."/>
            <person name="Luecker S."/>
            <person name="Lage O.M."/>
            <person name="Pohl T."/>
            <person name="Merkel B.J."/>
            <person name="Hornburger P."/>
            <person name="Mueller R.-W."/>
            <person name="Bruemmer F."/>
            <person name="Labrenz M."/>
            <person name="Spormann A.M."/>
            <person name="Op Den Camp H."/>
            <person name="Overmann J."/>
            <person name="Amann R."/>
            <person name="Jetten M.S.M."/>
            <person name="Mascher T."/>
            <person name="Medema M.H."/>
            <person name="Devos D.P."/>
            <person name="Kaster A.-K."/>
            <person name="Ovreas L."/>
            <person name="Rohde M."/>
            <person name="Galperin M.Y."/>
            <person name="Jogler C."/>
        </authorList>
    </citation>
    <scope>NUCLEOTIDE SEQUENCE [LARGE SCALE GENOMIC DNA]</scope>
    <source>
        <strain evidence="1 2">Pla144</strain>
    </source>
</reference>
<dbReference type="AlphaFoldDB" id="A0A5C6CXL6"/>
<protein>
    <recommendedName>
        <fullName evidence="3">ATP-dependent Clp protease proteolytic subunit</fullName>
    </recommendedName>
</protein>
<dbReference type="Proteomes" id="UP000318437">
    <property type="component" value="Unassembled WGS sequence"/>
</dbReference>
<evidence type="ECO:0000313" key="1">
    <source>
        <dbReference type="EMBL" id="TWU27776.1"/>
    </source>
</evidence>